<dbReference type="Gene3D" id="3.40.50.2300">
    <property type="match status" value="1"/>
</dbReference>
<feature type="compositionally biased region" description="Polar residues" evidence="4">
    <location>
        <begin position="364"/>
        <end position="384"/>
    </location>
</feature>
<feature type="compositionally biased region" description="Polar residues" evidence="4">
    <location>
        <begin position="59"/>
        <end position="70"/>
    </location>
</feature>
<dbReference type="FunFam" id="3.40.50.2300:FF:000146">
    <property type="entry name" value="Putative two-component response regulator SSK1p"/>
    <property type="match status" value="1"/>
</dbReference>
<keyword evidence="1 3" id="KW-0597">Phosphoprotein</keyword>
<keyword evidence="7" id="KW-1185">Reference proteome</keyword>
<feature type="domain" description="Response regulatory" evidence="5">
    <location>
        <begin position="470"/>
        <end position="615"/>
    </location>
</feature>
<feature type="region of interest" description="Disordered" evidence="4">
    <location>
        <begin position="364"/>
        <end position="390"/>
    </location>
</feature>
<keyword evidence="6" id="KW-0808">Transferase</keyword>
<feature type="compositionally biased region" description="Low complexity" evidence="4">
    <location>
        <begin position="212"/>
        <end position="267"/>
    </location>
</feature>
<feature type="region of interest" description="Disordered" evidence="4">
    <location>
        <begin position="1"/>
        <end position="97"/>
    </location>
</feature>
<comment type="caution">
    <text evidence="6">The sequence shown here is derived from an EMBL/GenBank/DDBJ whole genome shotgun (WGS) entry which is preliminary data.</text>
</comment>
<dbReference type="GO" id="GO:0006950">
    <property type="term" value="P:response to stress"/>
    <property type="evidence" value="ECO:0007669"/>
    <property type="project" value="UniProtKB-ARBA"/>
</dbReference>
<feature type="region of interest" description="Disordered" evidence="4">
    <location>
        <begin position="320"/>
        <end position="344"/>
    </location>
</feature>
<feature type="region of interest" description="Disordered" evidence="4">
    <location>
        <begin position="196"/>
        <end position="279"/>
    </location>
</feature>
<evidence type="ECO:0000259" key="5">
    <source>
        <dbReference type="PROSITE" id="PS50110"/>
    </source>
</evidence>
<sequence>MSASDTSIGVVRSPENSADRTQRSPMQPRNAFYTSTNSTSMQKPLLKRAISSSSSSSSIGNSPNNATNLKPQLRVHTGIDPDSISEDYTSQTDSGEDTINRSKRLWVRKKSGGAATSLIVHAGEIIDDVKTRILERYPTSLLLKCDPADLVLTVQTRSGIRLELQPDEQIIKVIDKYFPKGMKMNDAVEVGPPVANWGSMDKGSSVSINTGSRSASRSSIRAPRGQSQQPQQSQQSQSQQSLQSLQSQQSQQSQQSLQSQQSQQSQQYPTPVATSAPLIPNGVLSPNNLMPFPSVISASKPSSPVDALSPVDTYKISPHTLRREAGSRNDSNASNVSIPSNIGRRVKRSNTNVLLLPKQLATGASNSNTSLASNHNTSTNSMKSLHNRESNLEDGLVSPLLANNGFNDRERLATQFNRFALRNPGFESHSNHDDYTRKEFSGSLWQLQQKISPSIQISQEGKPIIVPQIKVLIVEDNPINQRLLEAFMKRKKVRYGVAKNGREALEMWKAGGYHLIFMDIQLPVMTGLEATKEIRRLEVVNGIGTSHSYKQPAEIPAEDIIMKSAGGFRSPVIIVALTASNDKDDKSDALAAGCNDFLTKPVSFSWLEKKIIEWGCMQALIDFDGWKTWNDNISSESIAAVEGNNKLALDTPRVQPVEST</sequence>
<evidence type="ECO:0000313" key="6">
    <source>
        <dbReference type="EMBL" id="GMM50051.1"/>
    </source>
</evidence>
<accession>A0AAV5RHI3</accession>
<keyword evidence="2" id="KW-0902">Two-component regulatory system</keyword>
<protein>
    <submittedName>
        <fullName evidence="6">Mitogen-activated protein kinase kinase kinase</fullName>
    </submittedName>
</protein>
<dbReference type="InterPro" id="IPR011006">
    <property type="entry name" value="CheY-like_superfamily"/>
</dbReference>
<dbReference type="AlphaFoldDB" id="A0AAV5RHI3"/>
<dbReference type="InterPro" id="IPR001789">
    <property type="entry name" value="Sig_transdc_resp-reg_receiver"/>
</dbReference>
<keyword evidence="6" id="KW-0418">Kinase</keyword>
<dbReference type="SMART" id="SM00448">
    <property type="entry name" value="REC"/>
    <property type="match status" value="1"/>
</dbReference>
<organism evidence="6 7">
    <name type="scientific">Starmerella bacillaris</name>
    <name type="common">Yeast</name>
    <name type="synonym">Candida zemplinina</name>
    <dbReference type="NCBI Taxonomy" id="1247836"/>
    <lineage>
        <taxon>Eukaryota</taxon>
        <taxon>Fungi</taxon>
        <taxon>Dikarya</taxon>
        <taxon>Ascomycota</taxon>
        <taxon>Saccharomycotina</taxon>
        <taxon>Dipodascomycetes</taxon>
        <taxon>Dipodascales</taxon>
        <taxon>Trichomonascaceae</taxon>
        <taxon>Starmerella</taxon>
    </lineage>
</organism>
<dbReference type="GO" id="GO:0016301">
    <property type="term" value="F:kinase activity"/>
    <property type="evidence" value="ECO:0007669"/>
    <property type="project" value="UniProtKB-KW"/>
</dbReference>
<dbReference type="EMBL" id="BTGC01000003">
    <property type="protein sequence ID" value="GMM50051.1"/>
    <property type="molecule type" value="Genomic_DNA"/>
</dbReference>
<gene>
    <name evidence="6" type="ORF">DASB73_010090</name>
</gene>
<dbReference type="PANTHER" id="PTHR43719">
    <property type="entry name" value="TWO-COMPONENT HISTIDINE KINASE"/>
    <property type="match status" value="1"/>
</dbReference>
<dbReference type="Pfam" id="PF00072">
    <property type="entry name" value="Response_reg"/>
    <property type="match status" value="1"/>
</dbReference>
<evidence type="ECO:0000313" key="7">
    <source>
        <dbReference type="Proteomes" id="UP001362899"/>
    </source>
</evidence>
<evidence type="ECO:0000256" key="1">
    <source>
        <dbReference type="ARBA" id="ARBA00022553"/>
    </source>
</evidence>
<dbReference type="SUPFAM" id="SSF52172">
    <property type="entry name" value="CheY-like"/>
    <property type="match status" value="1"/>
</dbReference>
<evidence type="ECO:0000256" key="2">
    <source>
        <dbReference type="ARBA" id="ARBA00023012"/>
    </source>
</evidence>
<dbReference type="PROSITE" id="PS50110">
    <property type="entry name" value="RESPONSE_REGULATORY"/>
    <property type="match status" value="1"/>
</dbReference>
<dbReference type="CDD" id="cd17546">
    <property type="entry name" value="REC_hyHK_CKI1_RcsC-like"/>
    <property type="match status" value="1"/>
</dbReference>
<evidence type="ECO:0000256" key="4">
    <source>
        <dbReference type="SAM" id="MobiDB-lite"/>
    </source>
</evidence>
<dbReference type="InterPro" id="IPR050956">
    <property type="entry name" value="2C_system_His_kinase"/>
</dbReference>
<name>A0AAV5RHI3_STABA</name>
<proteinExistence type="predicted"/>
<dbReference type="Proteomes" id="UP001362899">
    <property type="component" value="Unassembled WGS sequence"/>
</dbReference>
<feature type="compositionally biased region" description="Polar residues" evidence="4">
    <location>
        <begin position="328"/>
        <end position="340"/>
    </location>
</feature>
<dbReference type="GO" id="GO:0000156">
    <property type="term" value="F:phosphorelay response regulator activity"/>
    <property type="evidence" value="ECO:0007669"/>
    <property type="project" value="UniProtKB-ARBA"/>
</dbReference>
<dbReference type="PANTHER" id="PTHR43719:SF28">
    <property type="entry name" value="PEROXIDE STRESS-ACTIVATED HISTIDINE KINASE MAK1-RELATED"/>
    <property type="match status" value="1"/>
</dbReference>
<evidence type="ECO:0000256" key="3">
    <source>
        <dbReference type="PROSITE-ProRule" id="PRU00169"/>
    </source>
</evidence>
<feature type="compositionally biased region" description="Polar residues" evidence="4">
    <location>
        <begin position="23"/>
        <end position="42"/>
    </location>
</feature>
<reference evidence="6 7" key="1">
    <citation type="journal article" date="2023" name="Elife">
        <title>Identification of key yeast species and microbe-microbe interactions impacting larval growth of Drosophila in the wild.</title>
        <authorList>
            <person name="Mure A."/>
            <person name="Sugiura Y."/>
            <person name="Maeda R."/>
            <person name="Honda K."/>
            <person name="Sakurai N."/>
            <person name="Takahashi Y."/>
            <person name="Watada M."/>
            <person name="Katoh T."/>
            <person name="Gotoh A."/>
            <person name="Gotoh Y."/>
            <person name="Taniguchi I."/>
            <person name="Nakamura K."/>
            <person name="Hayashi T."/>
            <person name="Katayama T."/>
            <person name="Uemura T."/>
            <person name="Hattori Y."/>
        </authorList>
    </citation>
    <scope>NUCLEOTIDE SEQUENCE [LARGE SCALE GENOMIC DNA]</scope>
    <source>
        <strain evidence="6 7">SB-73</strain>
    </source>
</reference>
<feature type="modified residue" description="4-aspartylphosphate" evidence="3">
    <location>
        <position position="519"/>
    </location>
</feature>
<feature type="compositionally biased region" description="Polar residues" evidence="4">
    <location>
        <begin position="202"/>
        <end position="211"/>
    </location>
</feature>